<feature type="compositionally biased region" description="Polar residues" evidence="1">
    <location>
        <begin position="1"/>
        <end position="10"/>
    </location>
</feature>
<comment type="caution">
    <text evidence="2">The sequence shown here is derived from an EMBL/GenBank/DDBJ whole genome shotgun (WGS) entry which is preliminary data.</text>
</comment>
<feature type="compositionally biased region" description="Basic and acidic residues" evidence="1">
    <location>
        <begin position="14"/>
        <end position="23"/>
    </location>
</feature>
<dbReference type="EMBL" id="JBIRXV010000002">
    <property type="protein sequence ID" value="MFI2321245.1"/>
    <property type="molecule type" value="Genomic_DNA"/>
</dbReference>
<gene>
    <name evidence="2" type="ORF">ACH47G_12205</name>
</gene>
<organism evidence="2 3">
    <name type="scientific">Nocardia beijingensis</name>
    <dbReference type="NCBI Taxonomy" id="95162"/>
    <lineage>
        <taxon>Bacteria</taxon>
        <taxon>Bacillati</taxon>
        <taxon>Actinomycetota</taxon>
        <taxon>Actinomycetes</taxon>
        <taxon>Mycobacteriales</taxon>
        <taxon>Nocardiaceae</taxon>
        <taxon>Nocardia</taxon>
    </lineage>
</organism>
<evidence type="ECO:0000256" key="1">
    <source>
        <dbReference type="SAM" id="MobiDB-lite"/>
    </source>
</evidence>
<protein>
    <submittedName>
        <fullName evidence="2">Uncharacterized protein</fullName>
    </submittedName>
</protein>
<reference evidence="2 3" key="1">
    <citation type="submission" date="2024-10" db="EMBL/GenBank/DDBJ databases">
        <title>The Natural Products Discovery Center: Release of the First 8490 Sequenced Strains for Exploring Actinobacteria Biosynthetic Diversity.</title>
        <authorList>
            <person name="Kalkreuter E."/>
            <person name="Kautsar S.A."/>
            <person name="Yang D."/>
            <person name="Bader C.D."/>
            <person name="Teijaro C.N."/>
            <person name="Fluegel L."/>
            <person name="Davis C.M."/>
            <person name="Simpson J.R."/>
            <person name="Lauterbach L."/>
            <person name="Steele A.D."/>
            <person name="Gui C."/>
            <person name="Meng S."/>
            <person name="Li G."/>
            <person name="Viehrig K."/>
            <person name="Ye F."/>
            <person name="Su P."/>
            <person name="Kiefer A.F."/>
            <person name="Nichols A."/>
            <person name="Cepeda A.J."/>
            <person name="Yan W."/>
            <person name="Fan B."/>
            <person name="Jiang Y."/>
            <person name="Adhikari A."/>
            <person name="Zheng C.-J."/>
            <person name="Schuster L."/>
            <person name="Cowan T.M."/>
            <person name="Smanski M.J."/>
            <person name="Chevrette M.G."/>
            <person name="De Carvalho L.P.S."/>
            <person name="Shen B."/>
        </authorList>
    </citation>
    <scope>NUCLEOTIDE SEQUENCE [LARGE SCALE GENOMIC DNA]</scope>
    <source>
        <strain evidence="2 3">NPDC019626</strain>
    </source>
</reference>
<dbReference type="Proteomes" id="UP001611450">
    <property type="component" value="Unassembled WGS sequence"/>
</dbReference>
<dbReference type="RefSeq" id="WP_396948646.1">
    <property type="nucleotide sequence ID" value="NZ_JBIRXV010000002.1"/>
</dbReference>
<proteinExistence type="predicted"/>
<evidence type="ECO:0000313" key="3">
    <source>
        <dbReference type="Proteomes" id="UP001611450"/>
    </source>
</evidence>
<feature type="region of interest" description="Disordered" evidence="1">
    <location>
        <begin position="1"/>
        <end position="23"/>
    </location>
</feature>
<accession>A0ABW7WE41</accession>
<evidence type="ECO:0000313" key="2">
    <source>
        <dbReference type="EMBL" id="MFI2321245.1"/>
    </source>
</evidence>
<sequence length="171" mass="17777">MPSTHGSQSGVVGGDREIGGQFDRADGVADASPAAQKPMVAGIPFAFPGAELPVPPMGEFTCATTTIDPAGRLGDRSVIKRLGWSAGQPVSIEPSQGLLHITRVAESESSVAANGYVFLPASVRRASSLRAGERVLMAGGLDSDVLVVYSLRAVGAALWWYRPDLFKAVVA</sequence>
<name>A0ABW7WE41_9NOCA</name>
<keyword evidence="3" id="KW-1185">Reference proteome</keyword>